<reference evidence="3 5" key="3">
    <citation type="submission" date="2018-10" db="EMBL/GenBank/DDBJ databases">
        <title>Geobacillus stearothermophilus in processing lines of powdered infant formula.</title>
        <authorList>
            <person name="Rhee M.S."/>
            <person name="Choi I.-G."/>
            <person name="Cho T.J."/>
            <person name="Park B."/>
        </authorList>
    </citation>
    <scope>NUCLEOTIDE SEQUENCE [LARGE SCALE GENOMIC DNA]</scope>
    <source>
        <strain evidence="3 5">FHS-PPGT130</strain>
    </source>
</reference>
<evidence type="ECO:0000313" key="2">
    <source>
        <dbReference type="EMBL" id="KYD25251.1"/>
    </source>
</evidence>
<dbReference type="EMBL" id="LUCS01000028">
    <property type="protein sequence ID" value="KAF6510777.1"/>
    <property type="molecule type" value="Genomic_DNA"/>
</dbReference>
<dbReference type="InterPro" id="IPR023696">
    <property type="entry name" value="Ureohydrolase_dom_sf"/>
</dbReference>
<evidence type="ECO:0000313" key="1">
    <source>
        <dbReference type="EMBL" id="KAF6510777.1"/>
    </source>
</evidence>
<dbReference type="Pfam" id="PF00491">
    <property type="entry name" value="Arginase"/>
    <property type="match status" value="1"/>
</dbReference>
<reference evidence="1 6" key="2">
    <citation type="submission" date="2016-03" db="EMBL/GenBank/DDBJ databases">
        <title>Spore heat resistance.</title>
        <authorList>
            <person name="Boekhorst J."/>
            <person name="Berendsen E.M."/>
            <person name="Wells-Bennik M.H."/>
            <person name="Kuipers O.P."/>
        </authorList>
    </citation>
    <scope>NUCLEOTIDE SEQUENCE [LARGE SCALE GENOMIC DNA]</scope>
    <source>
        <strain evidence="1 6">GS8</strain>
    </source>
</reference>
<evidence type="ECO:0000313" key="3">
    <source>
        <dbReference type="EMBL" id="RLQ14141.1"/>
    </source>
</evidence>
<dbReference type="InterPro" id="IPR006035">
    <property type="entry name" value="Ureohydrolase"/>
</dbReference>
<dbReference type="RefSeq" id="WP_033013938.1">
    <property type="nucleotide sequence ID" value="NZ_CBCSGJ010000017.1"/>
</dbReference>
<organism evidence="3 5">
    <name type="scientific">Geobacillus stearothermophilus</name>
    <name type="common">Bacillus stearothermophilus</name>
    <dbReference type="NCBI Taxonomy" id="1422"/>
    <lineage>
        <taxon>Bacteria</taxon>
        <taxon>Bacillati</taxon>
        <taxon>Bacillota</taxon>
        <taxon>Bacilli</taxon>
        <taxon>Bacillales</taxon>
        <taxon>Anoxybacillaceae</taxon>
        <taxon>Geobacillus</taxon>
    </lineage>
</organism>
<dbReference type="OrthoDB" id="9805406at2"/>
<dbReference type="Gene3D" id="3.40.800.10">
    <property type="entry name" value="Ureohydrolase domain"/>
    <property type="match status" value="1"/>
</dbReference>
<dbReference type="PATRIC" id="fig|1422.14.peg.1999"/>
<dbReference type="Proteomes" id="UP000773850">
    <property type="component" value="Unassembled WGS sequence"/>
</dbReference>
<evidence type="ECO:0000313" key="4">
    <source>
        <dbReference type="Proteomes" id="UP000075424"/>
    </source>
</evidence>
<name>A0A0K9HNC3_GEOSE</name>
<sequence length="261" mass="29671">MGFQGNGVTMLNFDGTYRPQKRLFRFPHEWIDLSDVPETNLYCSGEALAEIERRLRRRRMRGAVLIGNGNFHYVSYLLIKEMKEPFTLVLFDHHTDAEGGSDRLISCGSWVAYALGHPQLQKVIIVGPSCSPSHLRLSPKITVLPFDDHDEWPTALLDAIPTGSVYISIDKDALRREDSVTNWDQGMMPLSRLLACLRLLLFYKKVLGVDICGEYPQAAVDVFHPFCREAQQKNERANTAILETCFQYAAPHCGRLKQDGW</sequence>
<reference evidence="2 4" key="1">
    <citation type="submission" date="2016-01" db="EMBL/GenBank/DDBJ databases">
        <title>Draft Genome Sequences of Seven Thermophilic Sporeformers Isolated from Foods.</title>
        <authorList>
            <person name="Berendsen E.M."/>
            <person name="Wells-Bennik M.H."/>
            <person name="Krawcyk A.O."/>
            <person name="De Jong A."/>
            <person name="Holsappel S."/>
            <person name="Eijlander R.T."/>
            <person name="Kuipers O.P."/>
        </authorList>
    </citation>
    <scope>NUCLEOTIDE SEQUENCE [LARGE SCALE GENOMIC DNA]</scope>
    <source>
        <strain evidence="2 4">B4109</strain>
    </source>
</reference>
<dbReference type="SUPFAM" id="SSF52768">
    <property type="entry name" value="Arginase/deacetylase"/>
    <property type="match status" value="1"/>
</dbReference>
<dbReference type="AlphaFoldDB" id="A0A0K9HNC3"/>
<dbReference type="EMBL" id="RCTJ01000019">
    <property type="protein sequence ID" value="RLQ14141.1"/>
    <property type="molecule type" value="Genomic_DNA"/>
</dbReference>
<dbReference type="GO" id="GO:0046872">
    <property type="term" value="F:metal ion binding"/>
    <property type="evidence" value="ECO:0007669"/>
    <property type="project" value="InterPro"/>
</dbReference>
<dbReference type="Proteomes" id="UP000266922">
    <property type="component" value="Unassembled WGS sequence"/>
</dbReference>
<comment type="caution">
    <text evidence="3">The sequence shown here is derived from an EMBL/GenBank/DDBJ whole genome shotgun (WGS) entry which is preliminary data.</text>
</comment>
<dbReference type="EMBL" id="LQYV01000087">
    <property type="protein sequence ID" value="KYD25251.1"/>
    <property type="molecule type" value="Genomic_DNA"/>
</dbReference>
<protein>
    <submittedName>
        <fullName evidence="3">Arginase family protein</fullName>
    </submittedName>
</protein>
<dbReference type="GO" id="GO:0016813">
    <property type="term" value="F:hydrolase activity, acting on carbon-nitrogen (but not peptide) bonds, in linear amidines"/>
    <property type="evidence" value="ECO:0007669"/>
    <property type="project" value="UniProtKB-ARBA"/>
</dbReference>
<gene>
    <name evidence="2" type="ORF">B4109_0387</name>
    <name evidence="3" type="ORF">D9548_07130</name>
    <name evidence="1" type="ORF">GS8_2934</name>
</gene>
<proteinExistence type="predicted"/>
<accession>A0A0K9HNC3</accession>
<evidence type="ECO:0000313" key="6">
    <source>
        <dbReference type="Proteomes" id="UP000773850"/>
    </source>
</evidence>
<keyword evidence="6" id="KW-1185">Reference proteome</keyword>
<dbReference type="GeneID" id="89612326"/>
<dbReference type="Proteomes" id="UP000075424">
    <property type="component" value="Unassembled WGS sequence"/>
</dbReference>
<evidence type="ECO:0000313" key="5">
    <source>
        <dbReference type="Proteomes" id="UP000266922"/>
    </source>
</evidence>